<dbReference type="GO" id="GO:0004674">
    <property type="term" value="F:protein serine/threonine kinase activity"/>
    <property type="evidence" value="ECO:0007669"/>
    <property type="project" value="UniProtKB-EC"/>
</dbReference>
<keyword evidence="3" id="KW-0808">Transferase</keyword>
<dbReference type="Proteomes" id="UP000249091">
    <property type="component" value="Chromosome 1"/>
</dbReference>
<name>A0A2X4U7P1_9NOCA</name>
<keyword evidence="2" id="KW-0472">Membrane</keyword>
<protein>
    <submittedName>
        <fullName evidence="3">Protein kinase</fullName>
        <ecNumber evidence="3">2.7.11.1</ecNumber>
    </submittedName>
</protein>
<feature type="transmembrane region" description="Helical" evidence="2">
    <location>
        <begin position="30"/>
        <end position="54"/>
    </location>
</feature>
<keyword evidence="2" id="KW-1133">Transmembrane helix</keyword>
<feature type="compositionally biased region" description="Low complexity" evidence="1">
    <location>
        <begin position="176"/>
        <end position="192"/>
    </location>
</feature>
<dbReference type="RefSeq" id="WP_143152188.1">
    <property type="nucleotide sequence ID" value="NZ_JAFBBL010000001.1"/>
</dbReference>
<feature type="compositionally biased region" description="Low complexity" evidence="1">
    <location>
        <begin position="62"/>
        <end position="93"/>
    </location>
</feature>
<gene>
    <name evidence="3" type="ORF">NCTC10994_01537</name>
</gene>
<feature type="region of interest" description="Disordered" evidence="1">
    <location>
        <begin position="62"/>
        <end position="102"/>
    </location>
</feature>
<dbReference type="STRING" id="1219011.GCA_001895045_01860"/>
<evidence type="ECO:0000256" key="1">
    <source>
        <dbReference type="SAM" id="MobiDB-lite"/>
    </source>
</evidence>
<evidence type="ECO:0000256" key="2">
    <source>
        <dbReference type="SAM" id="Phobius"/>
    </source>
</evidence>
<evidence type="ECO:0000313" key="3">
    <source>
        <dbReference type="EMBL" id="SQI30382.1"/>
    </source>
</evidence>
<dbReference type="EC" id="2.7.11.1" evidence="3"/>
<organism evidence="3 4">
    <name type="scientific">Rhodococcus coprophilus</name>
    <dbReference type="NCBI Taxonomy" id="38310"/>
    <lineage>
        <taxon>Bacteria</taxon>
        <taxon>Bacillati</taxon>
        <taxon>Actinomycetota</taxon>
        <taxon>Actinomycetes</taxon>
        <taxon>Mycobacteriales</taxon>
        <taxon>Nocardiaceae</taxon>
        <taxon>Rhodococcus</taxon>
    </lineage>
</organism>
<evidence type="ECO:0000313" key="4">
    <source>
        <dbReference type="Proteomes" id="UP000249091"/>
    </source>
</evidence>
<dbReference type="AlphaFoldDB" id="A0A2X4U7P1"/>
<reference evidence="3 4" key="1">
    <citation type="submission" date="2018-06" db="EMBL/GenBank/DDBJ databases">
        <authorList>
            <consortium name="Pathogen Informatics"/>
            <person name="Doyle S."/>
        </authorList>
    </citation>
    <scope>NUCLEOTIDE SEQUENCE [LARGE SCALE GENOMIC DNA]</scope>
    <source>
        <strain evidence="3 4">NCTC10994</strain>
    </source>
</reference>
<keyword evidence="4" id="KW-1185">Reference proteome</keyword>
<accession>A0A2X4U7P1</accession>
<feature type="region of interest" description="Disordered" evidence="1">
    <location>
        <begin position="169"/>
        <end position="197"/>
    </location>
</feature>
<feature type="region of interest" description="Disordered" evidence="1">
    <location>
        <begin position="1"/>
        <end position="27"/>
    </location>
</feature>
<sequence>MSTQPPPDGYGYGPPPFDQPAQRPPGRPKWPWVVGGVIVAAIIAALAGLAVVLVRNSDSAPEEAAAPASPAQTVTVTADSPTPSASATATEPTASPPEGLPTDGILKVGVDIAPGEYAVSPTRPYGGYWERLSCLTGDFSCLLANDNVQGNSYLTVLPGDVALRVEGLELTPTGNPAPGTASAPAQSPSSAPTLADTDAQGFVGVPQARCNHTNPAIAAGRTAESLVVVCETGVGRLYYKGMRVADGTSIEIDDPVASGNGFTVSNGAVQYSISPESLVITEGSALLGEEPMVQYWSR</sequence>
<keyword evidence="2" id="KW-0812">Transmembrane</keyword>
<dbReference type="EMBL" id="LS483468">
    <property type="protein sequence ID" value="SQI30382.1"/>
    <property type="molecule type" value="Genomic_DNA"/>
</dbReference>
<dbReference type="KEGG" id="rcr:NCTC10994_01537"/>
<proteinExistence type="predicted"/>
<keyword evidence="3" id="KW-0418">Kinase</keyword>